<organism evidence="1 2">
    <name type="scientific">Streptomyces humicola</name>
    <dbReference type="NCBI Taxonomy" id="2953240"/>
    <lineage>
        <taxon>Bacteria</taxon>
        <taxon>Bacillati</taxon>
        <taxon>Actinomycetota</taxon>
        <taxon>Actinomycetes</taxon>
        <taxon>Kitasatosporales</taxon>
        <taxon>Streptomycetaceae</taxon>
        <taxon>Streptomyces</taxon>
    </lineage>
</organism>
<accession>A0ABT1PSM8</accession>
<dbReference type="Proteomes" id="UP001057702">
    <property type="component" value="Unassembled WGS sequence"/>
</dbReference>
<gene>
    <name evidence="1" type="ORF">NGB36_02855</name>
</gene>
<dbReference type="EMBL" id="JANFNG010000001">
    <property type="protein sequence ID" value="MCQ4079567.1"/>
    <property type="molecule type" value="Genomic_DNA"/>
</dbReference>
<proteinExistence type="predicted"/>
<evidence type="ECO:0000313" key="2">
    <source>
        <dbReference type="Proteomes" id="UP001057702"/>
    </source>
</evidence>
<name>A0ABT1PSM8_9ACTN</name>
<evidence type="ECO:0000313" key="1">
    <source>
        <dbReference type="EMBL" id="MCQ4079567.1"/>
    </source>
</evidence>
<dbReference type="RefSeq" id="WP_255918412.1">
    <property type="nucleotide sequence ID" value="NZ_JANFNG010000001.1"/>
</dbReference>
<sequence length="198" mass="21819">MNIVAVDQPLPRFTDLLRPHARVRDTPAVAARRAQAAAADPWSCPERQHSYRFAHRVLRDRALEVPYRLLAAARDGREQAVLARMWAAAADETAPRRQRQAEGLGARTVGNGMLLVTLPEPLHPGEAYCALVAARPKRAVRYLLLERAPADPAVGGYHLRAVLTEWTPGGVHRHHHRLPADDTAFLGAVDALLDPAQK</sequence>
<comment type="caution">
    <text evidence="1">The sequence shown here is derived from an EMBL/GenBank/DDBJ whole genome shotgun (WGS) entry which is preliminary data.</text>
</comment>
<protein>
    <submittedName>
        <fullName evidence="1">Uncharacterized protein</fullName>
    </submittedName>
</protein>
<reference evidence="1" key="1">
    <citation type="submission" date="2022-06" db="EMBL/GenBank/DDBJ databases">
        <title>Draft genome sequence of Streptomyces sp. RB6PN25 isolated from peat swamp forest in Thailand.</title>
        <authorList>
            <person name="Duangmal K."/>
            <person name="Klaysubun C."/>
        </authorList>
    </citation>
    <scope>NUCLEOTIDE SEQUENCE</scope>
    <source>
        <strain evidence="1">RB6PN25</strain>
    </source>
</reference>
<keyword evidence="2" id="KW-1185">Reference proteome</keyword>